<dbReference type="EMBL" id="AZDZ01000003">
    <property type="protein sequence ID" value="KRK80495.1"/>
    <property type="molecule type" value="Genomic_DNA"/>
</dbReference>
<protein>
    <recommendedName>
        <fullName evidence="3">SAM-dependent methyltransferase</fullName>
    </recommendedName>
</protein>
<dbReference type="Proteomes" id="UP000051248">
    <property type="component" value="Unassembled WGS sequence"/>
</dbReference>
<sequence length="253" mass="29294">MTYIENLRDDTKALPHGEVFDARINFMEHACQALEAGDVPKYHFPQFQLNEKEISYYMEHNISLDEIAFQSMSADLNTFDHDLGEFRTYLQTRFGYWATITKDFMKVWSDELGDAKYLEIMAGNGYISKELQSLGKQSICTDDKSWSKQSKTGHEPLVETESLDALAAIDKYQADVDYVVLAWSPDRDDIDYEVLKRIRKYGLMLICIGEKYGATNSKEFWDNAEYVDSAAIDKLNQIYSRYDLVHDAVYLIK</sequence>
<evidence type="ECO:0000313" key="2">
    <source>
        <dbReference type="Proteomes" id="UP000051248"/>
    </source>
</evidence>
<proteinExistence type="predicted"/>
<dbReference type="eggNOG" id="ENOG5032Y99">
    <property type="taxonomic scope" value="Bacteria"/>
</dbReference>
<dbReference type="SUPFAM" id="SSF53335">
    <property type="entry name" value="S-adenosyl-L-methionine-dependent methyltransferases"/>
    <property type="match status" value="1"/>
</dbReference>
<dbReference type="InterPro" id="IPR029063">
    <property type="entry name" value="SAM-dependent_MTases_sf"/>
</dbReference>
<dbReference type="PATRIC" id="fig|1423775.4.peg.1957"/>
<evidence type="ECO:0008006" key="3">
    <source>
        <dbReference type="Google" id="ProtNLM"/>
    </source>
</evidence>
<reference evidence="1 2" key="1">
    <citation type="journal article" date="2015" name="Genome Announc.">
        <title>Expanding the biotechnology potential of lactobacilli through comparative genomics of 213 strains and associated genera.</title>
        <authorList>
            <person name="Sun Z."/>
            <person name="Harris H.M."/>
            <person name="McCann A."/>
            <person name="Guo C."/>
            <person name="Argimon S."/>
            <person name="Zhang W."/>
            <person name="Yang X."/>
            <person name="Jeffery I.B."/>
            <person name="Cooney J.C."/>
            <person name="Kagawa T.F."/>
            <person name="Liu W."/>
            <person name="Song Y."/>
            <person name="Salvetti E."/>
            <person name="Wrobel A."/>
            <person name="Rasinkangas P."/>
            <person name="Parkhill J."/>
            <person name="Rea M.C."/>
            <person name="O'Sullivan O."/>
            <person name="Ritari J."/>
            <person name="Douillard F.P."/>
            <person name="Paul Ross R."/>
            <person name="Yang R."/>
            <person name="Briner A.E."/>
            <person name="Felis G.E."/>
            <person name="de Vos W.M."/>
            <person name="Barrangou R."/>
            <person name="Klaenhammer T.R."/>
            <person name="Caufield P.W."/>
            <person name="Cui Y."/>
            <person name="Zhang H."/>
            <person name="O'Toole P.W."/>
        </authorList>
    </citation>
    <scope>NUCLEOTIDE SEQUENCE [LARGE SCALE GENOMIC DNA]</scope>
    <source>
        <strain evidence="1 2">DSM 19682</strain>
    </source>
</reference>
<evidence type="ECO:0000313" key="1">
    <source>
        <dbReference type="EMBL" id="KRK80495.1"/>
    </source>
</evidence>
<gene>
    <name evidence="1" type="ORF">FD03_GL001919</name>
</gene>
<accession>A0A0R1K9Z0</accession>
<dbReference type="STRING" id="1423775.FD03_GL001919"/>
<name>A0A0R1K9Z0_9LACO</name>
<dbReference type="OrthoDB" id="2248737at2"/>
<dbReference type="RefSeq" id="WP_025024454.1">
    <property type="nucleotide sequence ID" value="NZ_AZDZ01000003.1"/>
</dbReference>
<keyword evidence="2" id="KW-1185">Reference proteome</keyword>
<dbReference type="AlphaFoldDB" id="A0A0R1K9Z0"/>
<comment type="caution">
    <text evidence="1">The sequence shown here is derived from an EMBL/GenBank/DDBJ whole genome shotgun (WGS) entry which is preliminary data.</text>
</comment>
<organism evidence="1 2">
    <name type="scientific">Companilactobacillus nodensis DSM 19682 = JCM 14932 = NBRC 107160</name>
    <dbReference type="NCBI Taxonomy" id="1423775"/>
    <lineage>
        <taxon>Bacteria</taxon>
        <taxon>Bacillati</taxon>
        <taxon>Bacillota</taxon>
        <taxon>Bacilli</taxon>
        <taxon>Lactobacillales</taxon>
        <taxon>Lactobacillaceae</taxon>
        <taxon>Companilactobacillus</taxon>
    </lineage>
</organism>